<dbReference type="Proteomes" id="UP001178277">
    <property type="component" value="Unassembled WGS sequence"/>
</dbReference>
<name>A0AA90P3S9_9BACI</name>
<proteinExistence type="predicted"/>
<evidence type="ECO:0000313" key="2">
    <source>
        <dbReference type="Proteomes" id="UP001178277"/>
    </source>
</evidence>
<dbReference type="EMBL" id="JAUUTP010000034">
    <property type="protein sequence ID" value="MDP1421145.1"/>
    <property type="molecule type" value="Genomic_DNA"/>
</dbReference>
<protein>
    <submittedName>
        <fullName evidence="1">Uncharacterized protein</fullName>
    </submittedName>
</protein>
<organism evidence="1 2">
    <name type="scientific">Peribacillus simplex</name>
    <dbReference type="NCBI Taxonomy" id="1478"/>
    <lineage>
        <taxon>Bacteria</taxon>
        <taxon>Bacillati</taxon>
        <taxon>Bacillota</taxon>
        <taxon>Bacilli</taxon>
        <taxon>Bacillales</taxon>
        <taxon>Bacillaceae</taxon>
        <taxon>Peribacillus</taxon>
    </lineage>
</organism>
<reference evidence="1" key="1">
    <citation type="submission" date="2023-07" db="EMBL/GenBank/DDBJ databases">
        <title>Murine gut Bacillus species.</title>
        <authorList>
            <person name="Gutman E."/>
            <person name="Hashuel R."/>
            <person name="Litvak Y."/>
        </authorList>
    </citation>
    <scope>NUCLEOTIDE SEQUENCE</scope>
    <source>
        <strain evidence="1">RU283</strain>
    </source>
</reference>
<evidence type="ECO:0000313" key="1">
    <source>
        <dbReference type="EMBL" id="MDP1421145.1"/>
    </source>
</evidence>
<gene>
    <name evidence="1" type="ORF">Q8G35_22885</name>
</gene>
<dbReference type="AlphaFoldDB" id="A0AA90P3S9"/>
<accession>A0AA90P3S9</accession>
<comment type="caution">
    <text evidence="1">The sequence shown here is derived from an EMBL/GenBank/DDBJ whole genome shotgun (WGS) entry which is preliminary data.</text>
</comment>
<sequence>MEKMLIIEFIAHVRPLKKPTIYQLEIEEDNIYAINGGSDGITPELSKGRQELERRKATVQVELLGIYNFIKQYHLEEDQPIEWVMEKANEQFGLAIKEIEAIYLKVDSILFGKPLV</sequence>
<dbReference type="RefSeq" id="WP_305162195.1">
    <property type="nucleotide sequence ID" value="NZ_JAUUTP010000034.1"/>
</dbReference>